<keyword evidence="3" id="KW-1185">Reference proteome</keyword>
<accession>A0A4Q2U1Z5</accession>
<evidence type="ECO:0008006" key="4">
    <source>
        <dbReference type="Google" id="ProtNLM"/>
    </source>
</evidence>
<reference evidence="2 3" key="2">
    <citation type="submission" date="2019-02" db="EMBL/GenBank/DDBJ databases">
        <title>'Lichenibacterium ramalinii' gen. nov. sp. nov., 'Lichenibacterium minor' gen. nov. sp. nov.</title>
        <authorList>
            <person name="Pankratov T."/>
        </authorList>
    </citation>
    <scope>NUCLEOTIDE SEQUENCE [LARGE SCALE GENOMIC DNA]</scope>
    <source>
        <strain evidence="2 3">RmlP026</strain>
    </source>
</reference>
<evidence type="ECO:0000256" key="1">
    <source>
        <dbReference type="SAM" id="SignalP"/>
    </source>
</evidence>
<organism evidence="2 3">
    <name type="scientific">Lichenibacterium minor</name>
    <dbReference type="NCBI Taxonomy" id="2316528"/>
    <lineage>
        <taxon>Bacteria</taxon>
        <taxon>Pseudomonadati</taxon>
        <taxon>Pseudomonadota</taxon>
        <taxon>Alphaproteobacteria</taxon>
        <taxon>Hyphomicrobiales</taxon>
        <taxon>Lichenihabitantaceae</taxon>
        <taxon>Lichenibacterium</taxon>
    </lineage>
</organism>
<dbReference type="AlphaFoldDB" id="A0A4Q2U1Z5"/>
<evidence type="ECO:0000313" key="2">
    <source>
        <dbReference type="EMBL" id="RYC30509.1"/>
    </source>
</evidence>
<sequence>MMLTRAALCAALLLSAAAPAFAAGPMTDKEKVRAQAEHDCYDDVQKLCSDVTSDEEKVKSCMKAHHAQLSPKCAKDFDAGMGH</sequence>
<dbReference type="Proteomes" id="UP000290759">
    <property type="component" value="Unassembled WGS sequence"/>
</dbReference>
<comment type="caution">
    <text evidence="2">The sequence shown here is derived from an EMBL/GenBank/DDBJ whole genome shotgun (WGS) entry which is preliminary data.</text>
</comment>
<feature type="signal peptide" evidence="1">
    <location>
        <begin position="1"/>
        <end position="22"/>
    </location>
</feature>
<gene>
    <name evidence="2" type="ORF">D3273_18405</name>
</gene>
<feature type="chain" id="PRO_5020798571" description="Cysteine rich repeat-containing protein" evidence="1">
    <location>
        <begin position="23"/>
        <end position="83"/>
    </location>
</feature>
<keyword evidence="1" id="KW-0732">Signal</keyword>
<name>A0A4Q2U1Z5_9HYPH</name>
<dbReference type="OrthoDB" id="7958331at2"/>
<dbReference type="EMBL" id="QYBB01000024">
    <property type="protein sequence ID" value="RYC30509.1"/>
    <property type="molecule type" value="Genomic_DNA"/>
</dbReference>
<proteinExistence type="predicted"/>
<dbReference type="RefSeq" id="WP_129228359.1">
    <property type="nucleotide sequence ID" value="NZ_QYBB01000024.1"/>
</dbReference>
<reference evidence="2 3" key="1">
    <citation type="submission" date="2018-12" db="EMBL/GenBank/DDBJ databases">
        <authorList>
            <person name="Grouzdev D.S."/>
            <person name="Krutkina M.S."/>
        </authorList>
    </citation>
    <scope>NUCLEOTIDE SEQUENCE [LARGE SCALE GENOMIC DNA]</scope>
    <source>
        <strain evidence="2 3">RmlP026</strain>
    </source>
</reference>
<evidence type="ECO:0000313" key="3">
    <source>
        <dbReference type="Proteomes" id="UP000290759"/>
    </source>
</evidence>
<protein>
    <recommendedName>
        <fullName evidence="4">Cysteine rich repeat-containing protein</fullName>
    </recommendedName>
</protein>